<protein>
    <submittedName>
        <fullName evidence="2">Uncharacterized protein</fullName>
    </submittedName>
</protein>
<dbReference type="AlphaFoldDB" id="A0A2T1GGE7"/>
<evidence type="ECO:0000256" key="1">
    <source>
        <dbReference type="SAM" id="MobiDB-lite"/>
    </source>
</evidence>
<accession>A0A2T1GGE7</accession>
<sequence length="137" mass="14249">MFVREADSPSELPPEVTHGTLADGEGVVVGRSGHSELLADSTASIGAFDECLDAIGGLEQVADAVASVRPRRGFSPSVEEVGIEADANIRQGSALRVEGDAGYSQWCRRSRCGDRRSANTENQGAGGDEVAENGSES</sequence>
<gene>
    <name evidence="2" type="ORF">C7B77_10920</name>
</gene>
<dbReference type="Proteomes" id="UP000238937">
    <property type="component" value="Unassembled WGS sequence"/>
</dbReference>
<name>A0A2T1GGE7_9CYAN</name>
<comment type="caution">
    <text evidence="2">The sequence shown here is derived from an EMBL/GenBank/DDBJ whole genome shotgun (WGS) entry which is preliminary data.</text>
</comment>
<feature type="region of interest" description="Disordered" evidence="1">
    <location>
        <begin position="112"/>
        <end position="137"/>
    </location>
</feature>
<feature type="region of interest" description="Disordered" evidence="1">
    <location>
        <begin position="1"/>
        <end position="27"/>
    </location>
</feature>
<organism evidence="2 3">
    <name type="scientific">Chamaesiphon polymorphus CCALA 037</name>
    <dbReference type="NCBI Taxonomy" id="2107692"/>
    <lineage>
        <taxon>Bacteria</taxon>
        <taxon>Bacillati</taxon>
        <taxon>Cyanobacteriota</taxon>
        <taxon>Cyanophyceae</taxon>
        <taxon>Gomontiellales</taxon>
        <taxon>Chamaesiphonaceae</taxon>
        <taxon>Chamaesiphon</taxon>
    </lineage>
</organism>
<reference evidence="2 3" key="1">
    <citation type="submission" date="2018-03" db="EMBL/GenBank/DDBJ databases">
        <title>The ancient ancestry and fast evolution of plastids.</title>
        <authorList>
            <person name="Moore K.R."/>
            <person name="Magnabosco C."/>
            <person name="Momper L."/>
            <person name="Gold D.A."/>
            <person name="Bosak T."/>
            <person name="Fournier G.P."/>
        </authorList>
    </citation>
    <scope>NUCLEOTIDE SEQUENCE [LARGE SCALE GENOMIC DNA]</scope>
    <source>
        <strain evidence="2 3">CCALA 037</strain>
    </source>
</reference>
<keyword evidence="3" id="KW-1185">Reference proteome</keyword>
<evidence type="ECO:0000313" key="2">
    <source>
        <dbReference type="EMBL" id="PSB56710.1"/>
    </source>
</evidence>
<dbReference type="EMBL" id="PVWO01000111">
    <property type="protein sequence ID" value="PSB56710.1"/>
    <property type="molecule type" value="Genomic_DNA"/>
</dbReference>
<proteinExistence type="predicted"/>
<evidence type="ECO:0000313" key="3">
    <source>
        <dbReference type="Proteomes" id="UP000238937"/>
    </source>
</evidence>